<feature type="coiled-coil region" evidence="1">
    <location>
        <begin position="71"/>
        <end position="200"/>
    </location>
</feature>
<organism evidence="2">
    <name type="scientific">[Ruminococcus] torques</name>
    <dbReference type="NCBI Taxonomy" id="33039"/>
    <lineage>
        <taxon>Bacteria</taxon>
        <taxon>Bacillati</taxon>
        <taxon>Bacillota</taxon>
        <taxon>Clostridia</taxon>
        <taxon>Lachnospirales</taxon>
        <taxon>Lachnospiraceae</taxon>
        <taxon>Mediterraneibacter</taxon>
    </lineage>
</organism>
<dbReference type="RefSeq" id="WP_118106903.1">
    <property type="nucleotide sequence ID" value="NZ_CACRUQ010000021.1"/>
</dbReference>
<evidence type="ECO:0000313" key="2">
    <source>
        <dbReference type="EMBL" id="VYU39043.1"/>
    </source>
</evidence>
<accession>A0A6N3EKN8</accession>
<evidence type="ECO:0000256" key="1">
    <source>
        <dbReference type="SAM" id="Coils"/>
    </source>
</evidence>
<sequence length="283" mass="32931">MGENKINTINLNDIFQDVKTDLIGNLLNETKDSKKCMWYLICALDGMGDQEILELSGYTIPQIQDARTKFLKQKYQAKTSLSNEIQMLKKQVMDVVKENRDVRSSVEAGLDKAIQEQIEKSNKLIEAKDEMITMINMQKVDLQRQNEELKAKVNELEKQSTSVVAATSNPADRKDAETQIEKQLSEEENIENKIEVRREEIQPEERKKSIGKRIRKYLFSSTDTKKFIGKYLENDKMTKEQKDYLLECLESGVGVKEMSEFAFENLTVEQMERLRKINEKRKE</sequence>
<name>A0A6N3EKN8_9FIRM</name>
<proteinExistence type="predicted"/>
<protein>
    <submittedName>
        <fullName evidence="2">Uncharacterized protein</fullName>
    </submittedName>
</protein>
<reference evidence="2" key="1">
    <citation type="submission" date="2019-11" db="EMBL/GenBank/DDBJ databases">
        <authorList>
            <person name="Feng L."/>
        </authorList>
    </citation>
    <scope>NUCLEOTIDE SEQUENCE</scope>
    <source>
        <strain evidence="2">RtorquesLFYP15</strain>
    </source>
</reference>
<keyword evidence="1" id="KW-0175">Coiled coil</keyword>
<gene>
    <name evidence="2" type="ORF">RTLFYP15_02278</name>
</gene>
<dbReference type="EMBL" id="CACRUQ010000021">
    <property type="protein sequence ID" value="VYU39043.1"/>
    <property type="molecule type" value="Genomic_DNA"/>
</dbReference>
<dbReference type="AlphaFoldDB" id="A0A6N3EKN8"/>